<reference evidence="3" key="1">
    <citation type="submission" date="2020-06" db="EMBL/GenBank/DDBJ databases">
        <title>WGS assembly of Ceratodon purpureus strain R40.</title>
        <authorList>
            <person name="Carey S.B."/>
            <person name="Jenkins J."/>
            <person name="Shu S."/>
            <person name="Lovell J.T."/>
            <person name="Sreedasyam A."/>
            <person name="Maumus F."/>
            <person name="Tiley G.P."/>
            <person name="Fernandez-Pozo N."/>
            <person name="Barry K."/>
            <person name="Chen C."/>
            <person name="Wang M."/>
            <person name="Lipzen A."/>
            <person name="Daum C."/>
            <person name="Saski C.A."/>
            <person name="Payton A.C."/>
            <person name="Mcbreen J.C."/>
            <person name="Conrad R.E."/>
            <person name="Kollar L.M."/>
            <person name="Olsson S."/>
            <person name="Huttunen S."/>
            <person name="Landis J.B."/>
            <person name="Wickett N.J."/>
            <person name="Johnson M.G."/>
            <person name="Rensing S.A."/>
            <person name="Grimwood J."/>
            <person name="Schmutz J."/>
            <person name="Mcdaniel S.F."/>
        </authorList>
    </citation>
    <scope>NUCLEOTIDE SEQUENCE</scope>
    <source>
        <strain evidence="3">R40</strain>
    </source>
</reference>
<comment type="caution">
    <text evidence="3">The sequence shown here is derived from an EMBL/GenBank/DDBJ whole genome shotgun (WGS) entry which is preliminary data.</text>
</comment>
<organism evidence="3 4">
    <name type="scientific">Ceratodon purpureus</name>
    <name type="common">Fire moss</name>
    <name type="synonym">Dicranum purpureum</name>
    <dbReference type="NCBI Taxonomy" id="3225"/>
    <lineage>
        <taxon>Eukaryota</taxon>
        <taxon>Viridiplantae</taxon>
        <taxon>Streptophyta</taxon>
        <taxon>Embryophyta</taxon>
        <taxon>Bryophyta</taxon>
        <taxon>Bryophytina</taxon>
        <taxon>Bryopsida</taxon>
        <taxon>Dicranidae</taxon>
        <taxon>Pseudoditrichales</taxon>
        <taxon>Ditrichaceae</taxon>
        <taxon>Ceratodon</taxon>
    </lineage>
</organism>
<name>A0A8T0HFZ3_CERPU</name>
<proteinExistence type="predicted"/>
<dbReference type="AlphaFoldDB" id="A0A8T0HFZ3"/>
<evidence type="ECO:0000313" key="4">
    <source>
        <dbReference type="Proteomes" id="UP000822688"/>
    </source>
</evidence>
<evidence type="ECO:0000256" key="1">
    <source>
        <dbReference type="SAM" id="MobiDB-lite"/>
    </source>
</evidence>
<evidence type="ECO:0000256" key="2">
    <source>
        <dbReference type="SAM" id="SignalP"/>
    </source>
</evidence>
<dbReference type="EMBL" id="CM026428">
    <property type="protein sequence ID" value="KAG0567922.1"/>
    <property type="molecule type" value="Genomic_DNA"/>
</dbReference>
<protein>
    <recommendedName>
        <fullName evidence="5">Secreted protein</fullName>
    </recommendedName>
</protein>
<feature type="chain" id="PRO_5035888940" description="Secreted protein" evidence="2">
    <location>
        <begin position="29"/>
        <end position="113"/>
    </location>
</feature>
<feature type="region of interest" description="Disordered" evidence="1">
    <location>
        <begin position="94"/>
        <end position="113"/>
    </location>
</feature>
<dbReference type="Proteomes" id="UP000822688">
    <property type="component" value="Chromosome 7"/>
</dbReference>
<gene>
    <name evidence="3" type="ORF">KC19_7G172200</name>
</gene>
<keyword evidence="2" id="KW-0732">Signal</keyword>
<sequence>MLGRSIAAGLQPLFLCCRGLLWLQWVAGSPSSSSSGDLLGIVDRIHLQRCRCSRSRRYRAPPSLDPHHVGRAPLTRSPRCLIRRTGLPRAACRWRSSDAEGASSPPQQVDCRC</sequence>
<evidence type="ECO:0008006" key="5">
    <source>
        <dbReference type="Google" id="ProtNLM"/>
    </source>
</evidence>
<keyword evidence="4" id="KW-1185">Reference proteome</keyword>
<feature type="signal peptide" evidence="2">
    <location>
        <begin position="1"/>
        <end position="28"/>
    </location>
</feature>
<evidence type="ECO:0000313" key="3">
    <source>
        <dbReference type="EMBL" id="KAG0567922.1"/>
    </source>
</evidence>
<accession>A0A8T0HFZ3</accession>